<accession>A0A254TDK9</accession>
<dbReference type="InterPro" id="IPR007803">
    <property type="entry name" value="Asp/Arg/Pro-Hydrxlase"/>
</dbReference>
<evidence type="ECO:0000313" key="7">
    <source>
        <dbReference type="EMBL" id="OWW20746.1"/>
    </source>
</evidence>
<feature type="coiled-coil region" evidence="4">
    <location>
        <begin position="64"/>
        <end position="95"/>
    </location>
</feature>
<dbReference type="InterPro" id="IPR051821">
    <property type="entry name" value="Asp/Asn_beta-hydroxylase"/>
</dbReference>
<keyword evidence="2" id="KW-0223">Dioxygenase</keyword>
<gene>
    <name evidence="7" type="ORF">AYR66_15930</name>
</gene>
<protein>
    <submittedName>
        <fullName evidence="7">Aspartyl beta-hydroxylase</fullName>
    </submittedName>
</protein>
<dbReference type="EMBL" id="LSTO01000001">
    <property type="protein sequence ID" value="OWW20746.1"/>
    <property type="molecule type" value="Genomic_DNA"/>
</dbReference>
<dbReference type="PANTHER" id="PTHR46332:SF5">
    <property type="entry name" value="ASPARTATE BETA-HYDROXYLASE DOMAIN CONTAINING 2"/>
    <property type="match status" value="1"/>
</dbReference>
<dbReference type="GO" id="GO:0051213">
    <property type="term" value="F:dioxygenase activity"/>
    <property type="evidence" value="ECO:0007669"/>
    <property type="project" value="UniProtKB-KW"/>
</dbReference>
<evidence type="ECO:0000256" key="3">
    <source>
        <dbReference type="ARBA" id="ARBA00023002"/>
    </source>
</evidence>
<keyword evidence="8" id="KW-1185">Reference proteome</keyword>
<dbReference type="AlphaFoldDB" id="A0A254TDK9"/>
<dbReference type="InterPro" id="IPR027443">
    <property type="entry name" value="IPNS-like_sf"/>
</dbReference>
<dbReference type="InterPro" id="IPR047694">
    <property type="entry name" value="Lipid_A_LpxO-like"/>
</dbReference>
<keyword evidence="4" id="KW-0175">Coiled coil</keyword>
<dbReference type="Proteomes" id="UP000197535">
    <property type="component" value="Unassembled WGS sequence"/>
</dbReference>
<dbReference type="NCBIfam" id="NF033391">
    <property type="entry name" value="lipid_A_LpxO"/>
    <property type="match status" value="1"/>
</dbReference>
<evidence type="ECO:0000313" key="8">
    <source>
        <dbReference type="Proteomes" id="UP000197535"/>
    </source>
</evidence>
<reference evidence="7 8" key="1">
    <citation type="submission" date="2016-02" db="EMBL/GenBank/DDBJ databases">
        <authorList>
            <person name="Wen L."/>
            <person name="He K."/>
            <person name="Yang H."/>
        </authorList>
    </citation>
    <scope>NUCLEOTIDE SEQUENCE [LARGE SCALE GENOMIC DNA]</scope>
    <source>
        <strain evidence="7 8">TSA40</strain>
    </source>
</reference>
<comment type="similarity">
    <text evidence="1">Belongs to the aspartyl/asparaginyl beta-hydroxylase family.</text>
</comment>
<dbReference type="SUPFAM" id="SSF51197">
    <property type="entry name" value="Clavaminate synthase-like"/>
    <property type="match status" value="1"/>
</dbReference>
<name>A0A254TDK9_9BURK</name>
<dbReference type="OrthoDB" id="21665at2"/>
<keyword evidence="5" id="KW-1133">Transmembrane helix</keyword>
<comment type="caution">
    <text evidence="7">The sequence shown here is derived from an EMBL/GenBank/DDBJ whole genome shotgun (WGS) entry which is preliminary data.</text>
</comment>
<keyword evidence="5" id="KW-0472">Membrane</keyword>
<keyword evidence="5" id="KW-0812">Transmembrane</keyword>
<dbReference type="PANTHER" id="PTHR46332">
    <property type="entry name" value="ASPARTATE BETA-HYDROXYLASE DOMAIN-CONTAINING PROTEIN 2"/>
    <property type="match status" value="1"/>
</dbReference>
<keyword evidence="3" id="KW-0560">Oxidoreductase</keyword>
<proteinExistence type="inferred from homology"/>
<feature type="domain" description="Aspartyl/asparaginy/proline hydroxylase" evidence="6">
    <location>
        <begin position="68"/>
        <end position="222"/>
    </location>
</feature>
<dbReference type="RefSeq" id="WP_088709764.1">
    <property type="nucleotide sequence ID" value="NZ_LSTO01000001.1"/>
</dbReference>
<evidence type="ECO:0000256" key="5">
    <source>
        <dbReference type="SAM" id="Phobius"/>
    </source>
</evidence>
<evidence type="ECO:0000259" key="6">
    <source>
        <dbReference type="Pfam" id="PF05118"/>
    </source>
</evidence>
<evidence type="ECO:0000256" key="2">
    <source>
        <dbReference type="ARBA" id="ARBA00022964"/>
    </source>
</evidence>
<evidence type="ECO:0000256" key="1">
    <source>
        <dbReference type="ARBA" id="ARBA00007730"/>
    </source>
</evidence>
<evidence type="ECO:0000256" key="4">
    <source>
        <dbReference type="SAM" id="Coils"/>
    </source>
</evidence>
<dbReference type="Pfam" id="PF05118">
    <property type="entry name" value="Asp_Arg_Hydrox"/>
    <property type="match status" value="1"/>
</dbReference>
<organism evidence="7 8">
    <name type="scientific">Noviherbaspirillum denitrificans</name>
    <dbReference type="NCBI Taxonomy" id="1968433"/>
    <lineage>
        <taxon>Bacteria</taxon>
        <taxon>Pseudomonadati</taxon>
        <taxon>Pseudomonadota</taxon>
        <taxon>Betaproteobacteria</taxon>
        <taxon>Burkholderiales</taxon>
        <taxon>Oxalobacteraceae</taxon>
        <taxon>Noviherbaspirillum</taxon>
    </lineage>
</organism>
<dbReference type="Gene3D" id="2.60.120.330">
    <property type="entry name" value="B-lactam Antibiotic, Isopenicillin N Synthase, Chain"/>
    <property type="match status" value="1"/>
</dbReference>
<sequence>MKWTIVTLYVLSVLHIHFRGRVRLPILRQVFDHSSFMAPINFFMHVFSRVPSTPYFSLREFPQLAVLEQNWETIRAEAQALMEREKIRAAEKNDDAGFNSFFKTGWKRFYLKWYDAAHPSAERYCPKTVALLRGIPIIKAAMFAELPPGAQLNHHRDPFAGALRYHLGLITPNDDRCFIEVDGRRYSWRDGQAVVFDETYIHWARNDSGRNRVILFCDIERPMRYRWAQAVNRWLGRTMMTAASSPNESGDQLGMVNKLFRFVWLMGQYRRRYKAWNRKAYYATKFLLITAAAVLIVLA</sequence>
<feature type="transmembrane region" description="Helical" evidence="5">
    <location>
        <begin position="280"/>
        <end position="298"/>
    </location>
</feature>